<evidence type="ECO:0000313" key="2">
    <source>
        <dbReference type="EMBL" id="CAB4951646.1"/>
    </source>
</evidence>
<proteinExistence type="predicted"/>
<dbReference type="AlphaFoldDB" id="A0A6J7K7A1"/>
<dbReference type="Pfam" id="PF05016">
    <property type="entry name" value="ParE_toxin"/>
    <property type="match status" value="1"/>
</dbReference>
<reference evidence="2" key="1">
    <citation type="submission" date="2020-05" db="EMBL/GenBank/DDBJ databases">
        <authorList>
            <person name="Chiriac C."/>
            <person name="Salcher M."/>
            <person name="Ghai R."/>
            <person name="Kavagutti S V."/>
        </authorList>
    </citation>
    <scope>NUCLEOTIDE SEQUENCE</scope>
</reference>
<gene>
    <name evidence="2" type="ORF">UFOPK3772_01590</name>
</gene>
<dbReference type="PANTHER" id="PTHR35601">
    <property type="entry name" value="TOXIN RELE"/>
    <property type="match status" value="1"/>
</dbReference>
<dbReference type="InterPro" id="IPR035093">
    <property type="entry name" value="RelE/ParE_toxin_dom_sf"/>
</dbReference>
<dbReference type="InterPro" id="IPR007712">
    <property type="entry name" value="RelE/ParE_toxin"/>
</dbReference>
<evidence type="ECO:0000256" key="1">
    <source>
        <dbReference type="ARBA" id="ARBA00022649"/>
    </source>
</evidence>
<dbReference type="EMBL" id="CAFBNE010000046">
    <property type="protein sequence ID" value="CAB4951646.1"/>
    <property type="molecule type" value="Genomic_DNA"/>
</dbReference>
<dbReference type="Gene3D" id="3.30.2310.20">
    <property type="entry name" value="RelE-like"/>
    <property type="match status" value="1"/>
</dbReference>
<dbReference type="SUPFAM" id="SSF143011">
    <property type="entry name" value="RelE-like"/>
    <property type="match status" value="1"/>
</dbReference>
<name>A0A6J7K7A1_9ZZZZ</name>
<sequence length="93" mass="10575">MPPTYKVELTGAAARQLRTLDSAAQLRIVTALEVLQTEPRPPAMKALVGHPRYLRVRTGNYRIVYTIVDARLLILVLALADRKDVYRSFERRA</sequence>
<dbReference type="PANTHER" id="PTHR35601:SF1">
    <property type="entry name" value="TOXIN RELE"/>
    <property type="match status" value="1"/>
</dbReference>
<keyword evidence="1" id="KW-1277">Toxin-antitoxin system</keyword>
<accession>A0A6J7K7A1</accession>
<organism evidence="2">
    <name type="scientific">freshwater metagenome</name>
    <dbReference type="NCBI Taxonomy" id="449393"/>
    <lineage>
        <taxon>unclassified sequences</taxon>
        <taxon>metagenomes</taxon>
        <taxon>ecological metagenomes</taxon>
    </lineage>
</organism>
<protein>
    <submittedName>
        <fullName evidence="2">Unannotated protein</fullName>
    </submittedName>
</protein>